<dbReference type="Pfam" id="PF02518">
    <property type="entry name" value="HATPase_c"/>
    <property type="match status" value="1"/>
</dbReference>
<feature type="domain" description="Response regulatory" evidence="19">
    <location>
        <begin position="843"/>
        <end position="964"/>
    </location>
</feature>
<dbReference type="NCBIfam" id="TIGR00229">
    <property type="entry name" value="sensory_box"/>
    <property type="match status" value="2"/>
</dbReference>
<sequence>MAKRLSNSVAIAAIVCYAFIYILFFAMQNTMALLLLKPVAAVMAAVFLKFFVQMTPEHAATEKSIRVTFLIWIVADIFSVINAFFFHAVNPLILNIELSLYLLVRISLLIACLKLYLALTKHYNRFQIIADVLTIVVCIATEIWLVFLNVRAEGTVMRNWMLISRGDERTIIAFLFLVNGMMIMGTLLIAWFHFQKKAMTLGQRMIMISVAGIAAIDVMLALNPPLLLGNESVDAMRIGMVILFGIGALLFNQYQHALHFLANRNDHSKYGMWENALYLLSYPLFLVVIIGFDATILLYFSYIAFYVVSCLYVKQIEVTNQLLAEEIKYNKQLKIYSDVIDQAPMSIVITDIEGNIEYVNQYFSDVTGYTPEEARGKNPRILKSEKTPSEVYTALWEKLTNGEKWEGEFININKLGQVYEERAIILPVKNESNKITNYVGIKENISESNKIRKQLSNQSYFTSQLLDTIPSAIFYVSANDIFLGANAACKSIYGVHDEEMIGMKLEHAPWMNGERYQHFVQMKQEALRQKSPCTRQVQRQTGFGTFASILYSVSPFYLADGRVGGFLAVMTDISDLKEKEEALEIALKQANEATEVKSQFLANMSHEIRTPMNAIIGMSYLALKTNLDLRQRDYINKINTAANALLRIINDVLDFSKIESGKLDLEHVAFDLDTVVADSINLMVQRAHEKQLEFLYHLPIGIPRRLSGDSLRLGQILTNLVSNAVKFTQQGEIEIDVSEVERREKEICLRFEVRDTGIDIPKEKIDKLFDAFTQSDSSTTRQFGGTGLGLTICKQLVEMMGGRIWIESIVGKGSVFSFTAWFEVQEEDHLQQQLIENEVSDMKVLIVDDNSAAREIISEYFYAMGFQANSVSTGEDALYLIAASDKANPYDAVFIDWKMPESDGIDVVRKINSLENLRHKPAMVLITAYDMNEMMKQAEGLGVSYFLAKPVNQSTLYDTIVKIGKPHTVSSDEVTKDIRDETPQYPLAGLHVLLAEDNEINQQIAYELLNGQGVAVAIAGNGDEAIEMFKHAEVVYDLILMDLQMPIKDGFTATKEIRQMNQTIPIVAMTARTMLQEKDLCYQVGMNAHIAKPINPDDLFKTLLNCVPPSRLEELTVVEANHLEADEHQIQIDGINTADGLNRVSNNLKLYEKLLRNFVSNHSDTAEKIENAIKNMQYDSVEQLSHMLRGVAGNIGAATIQTLCASMERNAKTVKDYAVLIRLNQQLKAEIHHVTQGIINDPCFNDDATVFTKENLNAGEVIGKLLQLLEEGDSDANEYFETIRQIVRERFGPQGCDQIALCINNYVYDEAIQLLKTPLEEE</sequence>
<comment type="subcellular location">
    <subcellularLocation>
        <location evidence="2">Cell membrane</location>
        <topology evidence="2">Multi-pass membrane protein</topology>
    </subcellularLocation>
</comment>
<evidence type="ECO:0000256" key="6">
    <source>
        <dbReference type="ARBA" id="ARBA00022553"/>
    </source>
</evidence>
<accession>A0ABS5PQR6</accession>
<dbReference type="InterPro" id="IPR013656">
    <property type="entry name" value="PAS_4"/>
</dbReference>
<evidence type="ECO:0000259" key="19">
    <source>
        <dbReference type="PROSITE" id="PS50110"/>
    </source>
</evidence>
<dbReference type="Pfam" id="PF08448">
    <property type="entry name" value="PAS_4"/>
    <property type="match status" value="1"/>
</dbReference>
<dbReference type="InterPro" id="IPR036890">
    <property type="entry name" value="HATPase_C_sf"/>
</dbReference>
<dbReference type="InterPro" id="IPR000700">
    <property type="entry name" value="PAS-assoc_C"/>
</dbReference>
<evidence type="ECO:0000256" key="14">
    <source>
        <dbReference type="ARBA" id="ARBA00024867"/>
    </source>
</evidence>
<dbReference type="Gene3D" id="3.30.565.10">
    <property type="entry name" value="Histidine kinase-like ATPase, C-terminal domain"/>
    <property type="match status" value="1"/>
</dbReference>
<dbReference type="PANTHER" id="PTHR45339">
    <property type="entry name" value="HYBRID SIGNAL TRANSDUCTION HISTIDINE KINASE J"/>
    <property type="match status" value="1"/>
</dbReference>
<dbReference type="InterPro" id="IPR003661">
    <property type="entry name" value="HisK_dim/P_dom"/>
</dbReference>
<dbReference type="InterPro" id="IPR001789">
    <property type="entry name" value="Sig_transdc_resp-reg_receiver"/>
</dbReference>
<dbReference type="CDD" id="cd00082">
    <property type="entry name" value="HisKA"/>
    <property type="match status" value="1"/>
</dbReference>
<dbReference type="PRINTS" id="PR00344">
    <property type="entry name" value="BCTRLSENSOR"/>
</dbReference>
<dbReference type="InterPro" id="IPR036097">
    <property type="entry name" value="HisK_dim/P_sf"/>
</dbReference>
<comment type="catalytic activity">
    <reaction evidence="1">
        <text>ATP + protein L-histidine = ADP + protein N-phospho-L-histidine.</text>
        <dbReference type="EC" id="2.7.13.3"/>
    </reaction>
</comment>
<evidence type="ECO:0000256" key="13">
    <source>
        <dbReference type="ARBA" id="ARBA00023136"/>
    </source>
</evidence>
<dbReference type="InterPro" id="IPR036641">
    <property type="entry name" value="HPT_dom_sf"/>
</dbReference>
<keyword evidence="6 16" id="KW-0597">Phosphoprotein</keyword>
<dbReference type="SMART" id="SM00091">
    <property type="entry name" value="PAS"/>
    <property type="match status" value="2"/>
</dbReference>
<feature type="transmembrane region" description="Helical" evidence="17">
    <location>
        <begin position="98"/>
        <end position="117"/>
    </location>
</feature>
<name>A0ABS5PQR6_9FIRM</name>
<feature type="transmembrane region" description="Helical" evidence="17">
    <location>
        <begin position="129"/>
        <end position="150"/>
    </location>
</feature>
<dbReference type="PROSITE" id="PS50110">
    <property type="entry name" value="RESPONSE_REGULATORY"/>
    <property type="match status" value="2"/>
</dbReference>
<organism evidence="23 24">
    <name type="scientific">Fusibacter paucivorans</name>
    <dbReference type="NCBI Taxonomy" id="76009"/>
    <lineage>
        <taxon>Bacteria</taxon>
        <taxon>Bacillati</taxon>
        <taxon>Bacillota</taxon>
        <taxon>Clostridia</taxon>
        <taxon>Eubacteriales</taxon>
        <taxon>Eubacteriales Family XII. Incertae Sedis</taxon>
        <taxon>Fusibacter</taxon>
    </lineage>
</organism>
<feature type="transmembrane region" description="Helical" evidence="17">
    <location>
        <begin position="32"/>
        <end position="52"/>
    </location>
</feature>
<dbReference type="EMBL" id="JAHBCL010000021">
    <property type="protein sequence ID" value="MBS7527505.1"/>
    <property type="molecule type" value="Genomic_DNA"/>
</dbReference>
<evidence type="ECO:0000313" key="23">
    <source>
        <dbReference type="EMBL" id="MBS7527505.1"/>
    </source>
</evidence>
<evidence type="ECO:0000313" key="24">
    <source>
        <dbReference type="Proteomes" id="UP000746471"/>
    </source>
</evidence>
<keyword evidence="7 17" id="KW-0812">Transmembrane</keyword>
<dbReference type="CDD" id="cd16922">
    <property type="entry name" value="HATPase_EvgS-ArcB-TorS-like"/>
    <property type="match status" value="1"/>
</dbReference>
<dbReference type="SUPFAM" id="SSF55785">
    <property type="entry name" value="PYP-like sensor domain (PAS domain)"/>
    <property type="match status" value="2"/>
</dbReference>
<dbReference type="SUPFAM" id="SSF47384">
    <property type="entry name" value="Homodimeric domain of signal transducing histidine kinase"/>
    <property type="match status" value="1"/>
</dbReference>
<dbReference type="InterPro" id="IPR011006">
    <property type="entry name" value="CheY-like_superfamily"/>
</dbReference>
<feature type="modified residue" description="Phosphohistidine" evidence="15">
    <location>
        <position position="1186"/>
    </location>
</feature>
<evidence type="ECO:0000256" key="15">
    <source>
        <dbReference type="PROSITE-ProRule" id="PRU00110"/>
    </source>
</evidence>
<dbReference type="InterPro" id="IPR000014">
    <property type="entry name" value="PAS"/>
</dbReference>
<dbReference type="PANTHER" id="PTHR45339:SF1">
    <property type="entry name" value="HYBRID SIGNAL TRANSDUCTION HISTIDINE KINASE J"/>
    <property type="match status" value="1"/>
</dbReference>
<feature type="transmembrane region" description="Helical" evidence="17">
    <location>
        <begin position="235"/>
        <end position="254"/>
    </location>
</feature>
<dbReference type="SUPFAM" id="SSF47226">
    <property type="entry name" value="Histidine-containing phosphotransfer domain, HPT domain"/>
    <property type="match status" value="1"/>
</dbReference>
<dbReference type="SMART" id="SM00388">
    <property type="entry name" value="HisKA"/>
    <property type="match status" value="1"/>
</dbReference>
<feature type="transmembrane region" description="Helical" evidence="17">
    <location>
        <begin position="170"/>
        <end position="194"/>
    </location>
</feature>
<evidence type="ECO:0000259" key="18">
    <source>
        <dbReference type="PROSITE" id="PS50109"/>
    </source>
</evidence>
<keyword evidence="9" id="KW-0808">Transferase</keyword>
<feature type="transmembrane region" description="Helical" evidence="17">
    <location>
        <begin position="206"/>
        <end position="223"/>
    </location>
</feature>
<dbReference type="InterPro" id="IPR004358">
    <property type="entry name" value="Sig_transdc_His_kin-like_C"/>
</dbReference>
<feature type="modified residue" description="4-aspartylphosphate" evidence="16">
    <location>
        <position position="1042"/>
    </location>
</feature>
<evidence type="ECO:0000256" key="8">
    <source>
        <dbReference type="ARBA" id="ARBA00022741"/>
    </source>
</evidence>
<dbReference type="Gene3D" id="1.20.120.160">
    <property type="entry name" value="HPT domain"/>
    <property type="match status" value="1"/>
</dbReference>
<dbReference type="CDD" id="cd00130">
    <property type="entry name" value="PAS"/>
    <property type="match status" value="2"/>
</dbReference>
<evidence type="ECO:0000256" key="11">
    <source>
        <dbReference type="ARBA" id="ARBA00022989"/>
    </source>
</evidence>
<keyword evidence="11 17" id="KW-1133">Transmembrane helix</keyword>
<evidence type="ECO:0000256" key="7">
    <source>
        <dbReference type="ARBA" id="ARBA00022692"/>
    </source>
</evidence>
<evidence type="ECO:0000256" key="17">
    <source>
        <dbReference type="SAM" id="Phobius"/>
    </source>
</evidence>
<dbReference type="Pfam" id="PF00512">
    <property type="entry name" value="HisKA"/>
    <property type="match status" value="1"/>
</dbReference>
<dbReference type="PROSITE" id="PS50894">
    <property type="entry name" value="HPT"/>
    <property type="match status" value="1"/>
</dbReference>
<dbReference type="InterPro" id="IPR003594">
    <property type="entry name" value="HATPase_dom"/>
</dbReference>
<feature type="domain" description="PAS" evidence="20">
    <location>
        <begin position="458"/>
        <end position="530"/>
    </location>
</feature>
<dbReference type="SUPFAM" id="SSF55874">
    <property type="entry name" value="ATPase domain of HSP90 chaperone/DNA topoisomerase II/histidine kinase"/>
    <property type="match status" value="1"/>
</dbReference>
<dbReference type="InterPro" id="IPR001610">
    <property type="entry name" value="PAC"/>
</dbReference>
<feature type="domain" description="Histidine kinase" evidence="18">
    <location>
        <begin position="603"/>
        <end position="824"/>
    </location>
</feature>
<dbReference type="Pfam" id="PF00072">
    <property type="entry name" value="Response_reg"/>
    <property type="match status" value="2"/>
</dbReference>
<dbReference type="Gene3D" id="3.30.450.20">
    <property type="entry name" value="PAS domain"/>
    <property type="match status" value="2"/>
</dbReference>
<dbReference type="SUPFAM" id="SSF52172">
    <property type="entry name" value="CheY-like"/>
    <property type="match status" value="2"/>
</dbReference>
<evidence type="ECO:0000256" key="9">
    <source>
        <dbReference type="ARBA" id="ARBA00022777"/>
    </source>
</evidence>
<dbReference type="PROSITE" id="PS50112">
    <property type="entry name" value="PAS"/>
    <property type="match status" value="2"/>
</dbReference>
<comment type="function">
    <text evidence="14">May play the central regulatory role in sporulation. It may be an element of the effector pathway responsible for the activation of sporulation genes in response to nutritional stress. Spo0A may act in concert with spo0H (a sigma factor) to control the expression of some genes that are critical to the sporulation process.</text>
</comment>
<evidence type="ECO:0000256" key="3">
    <source>
        <dbReference type="ARBA" id="ARBA00012438"/>
    </source>
</evidence>
<feature type="transmembrane region" description="Helical" evidence="17">
    <location>
        <begin position="275"/>
        <end position="308"/>
    </location>
</feature>
<feature type="modified residue" description="4-aspartylphosphate" evidence="16">
    <location>
        <position position="896"/>
    </location>
</feature>
<feature type="transmembrane region" description="Helical" evidence="17">
    <location>
        <begin position="7"/>
        <end position="26"/>
    </location>
</feature>
<keyword evidence="13 17" id="KW-0472">Membrane</keyword>
<dbReference type="CDD" id="cd17546">
    <property type="entry name" value="REC_hyHK_CKI1_RcsC-like"/>
    <property type="match status" value="2"/>
</dbReference>
<keyword evidence="12" id="KW-0902">Two-component regulatory system</keyword>
<dbReference type="PROSITE" id="PS50113">
    <property type="entry name" value="PAC"/>
    <property type="match status" value="2"/>
</dbReference>
<dbReference type="InterPro" id="IPR035965">
    <property type="entry name" value="PAS-like_dom_sf"/>
</dbReference>
<dbReference type="InterPro" id="IPR008207">
    <property type="entry name" value="Sig_transdc_His_kin_Hpt_dom"/>
</dbReference>
<keyword evidence="24" id="KW-1185">Reference proteome</keyword>
<feature type="domain" description="PAC" evidence="21">
    <location>
        <begin position="403"/>
        <end position="457"/>
    </location>
</feature>
<dbReference type="Gene3D" id="1.10.287.130">
    <property type="match status" value="1"/>
</dbReference>
<dbReference type="EC" id="2.7.13.3" evidence="3"/>
<protein>
    <recommendedName>
        <fullName evidence="4">Stage 0 sporulation protein A homolog</fullName>
        <ecNumber evidence="3">2.7.13.3</ecNumber>
    </recommendedName>
</protein>
<evidence type="ECO:0000259" key="21">
    <source>
        <dbReference type="PROSITE" id="PS50113"/>
    </source>
</evidence>
<dbReference type="Pfam" id="PF13426">
    <property type="entry name" value="PAS_9"/>
    <property type="match status" value="1"/>
</dbReference>
<feature type="domain" description="HPt" evidence="22">
    <location>
        <begin position="1147"/>
        <end position="1238"/>
    </location>
</feature>
<feature type="domain" description="PAS" evidence="20">
    <location>
        <begin position="332"/>
        <end position="378"/>
    </location>
</feature>
<dbReference type="SMART" id="SM00448">
    <property type="entry name" value="REC"/>
    <property type="match status" value="2"/>
</dbReference>
<feature type="transmembrane region" description="Helical" evidence="17">
    <location>
        <begin position="64"/>
        <end position="86"/>
    </location>
</feature>
<gene>
    <name evidence="23" type="ORF">KHM83_12545</name>
</gene>
<dbReference type="SMART" id="SM00086">
    <property type="entry name" value="PAC"/>
    <property type="match status" value="2"/>
</dbReference>
<evidence type="ECO:0000256" key="12">
    <source>
        <dbReference type="ARBA" id="ARBA00023012"/>
    </source>
</evidence>
<comment type="caution">
    <text evidence="23">The sequence shown here is derived from an EMBL/GenBank/DDBJ whole genome shotgun (WGS) entry which is preliminary data.</text>
</comment>
<keyword evidence="5" id="KW-1003">Cell membrane</keyword>
<dbReference type="PROSITE" id="PS50109">
    <property type="entry name" value="HIS_KIN"/>
    <property type="match status" value="1"/>
</dbReference>
<dbReference type="SMART" id="SM00387">
    <property type="entry name" value="HATPase_c"/>
    <property type="match status" value="1"/>
</dbReference>
<evidence type="ECO:0000256" key="2">
    <source>
        <dbReference type="ARBA" id="ARBA00004651"/>
    </source>
</evidence>
<evidence type="ECO:0000259" key="22">
    <source>
        <dbReference type="PROSITE" id="PS50894"/>
    </source>
</evidence>
<feature type="domain" description="PAC" evidence="21">
    <location>
        <begin position="531"/>
        <end position="585"/>
    </location>
</feature>
<keyword evidence="10" id="KW-0067">ATP-binding</keyword>
<dbReference type="Gene3D" id="3.40.50.2300">
    <property type="match status" value="2"/>
</dbReference>
<evidence type="ECO:0000256" key="4">
    <source>
        <dbReference type="ARBA" id="ARBA00018672"/>
    </source>
</evidence>
<evidence type="ECO:0000259" key="20">
    <source>
        <dbReference type="PROSITE" id="PS50112"/>
    </source>
</evidence>
<dbReference type="RefSeq" id="WP_213237367.1">
    <property type="nucleotide sequence ID" value="NZ_JAHBCL010000021.1"/>
</dbReference>
<evidence type="ECO:0000256" key="10">
    <source>
        <dbReference type="ARBA" id="ARBA00022840"/>
    </source>
</evidence>
<keyword evidence="8" id="KW-0547">Nucleotide-binding</keyword>
<feature type="domain" description="Response regulatory" evidence="19">
    <location>
        <begin position="991"/>
        <end position="1107"/>
    </location>
</feature>
<dbReference type="InterPro" id="IPR005467">
    <property type="entry name" value="His_kinase_dom"/>
</dbReference>
<dbReference type="Pfam" id="PF01627">
    <property type="entry name" value="Hpt"/>
    <property type="match status" value="1"/>
</dbReference>
<evidence type="ECO:0000256" key="5">
    <source>
        <dbReference type="ARBA" id="ARBA00022475"/>
    </source>
</evidence>
<evidence type="ECO:0000256" key="16">
    <source>
        <dbReference type="PROSITE-ProRule" id="PRU00169"/>
    </source>
</evidence>
<keyword evidence="9" id="KW-0418">Kinase</keyword>
<dbReference type="Proteomes" id="UP000746471">
    <property type="component" value="Unassembled WGS sequence"/>
</dbReference>
<reference evidence="23 24" key="1">
    <citation type="submission" date="2021-05" db="EMBL/GenBank/DDBJ databases">
        <title>Fusibacter ferrireducens sp. nov., an anaerobic, sulfur- and Fe-reducing bacterium isolated from the mangrove sediment.</title>
        <authorList>
            <person name="Qiu D."/>
        </authorList>
    </citation>
    <scope>NUCLEOTIDE SEQUENCE [LARGE SCALE GENOMIC DNA]</scope>
    <source>
        <strain evidence="23 24">DSM 12116</strain>
    </source>
</reference>
<proteinExistence type="predicted"/>
<evidence type="ECO:0000256" key="1">
    <source>
        <dbReference type="ARBA" id="ARBA00000085"/>
    </source>
</evidence>